<sequence length="148" mass="17164">MKRMSHIVALCLVAVAFGLPQNFREVERREPIKILRSEVSPIDGANFSNFIFLFFPKILFRNRKWNSNTKGRNHRVTGTVQYGWIFHFPLDDGTIGEVRYIADENGYQPESALIPTPHPLPAHALEQIRFAEEQRARGVEWDIRGFQI</sequence>
<keyword evidence="3" id="KW-1185">Reference proteome</keyword>
<reference evidence="2 3" key="1">
    <citation type="journal article" date="2019" name="PLoS Biol.">
        <title>Sex chromosomes control vertical transmission of feminizing Wolbachia symbionts in an isopod.</title>
        <authorList>
            <person name="Becking T."/>
            <person name="Chebbi M.A."/>
            <person name="Giraud I."/>
            <person name="Moumen B."/>
            <person name="Laverre T."/>
            <person name="Caubet Y."/>
            <person name="Peccoud J."/>
            <person name="Gilbert C."/>
            <person name="Cordaux R."/>
        </authorList>
    </citation>
    <scope>NUCLEOTIDE SEQUENCE [LARGE SCALE GENOMIC DNA]</scope>
    <source>
        <strain evidence="2">ANa2</strain>
        <tissue evidence="2">Whole body excluding digestive tract and cuticle</tissue>
    </source>
</reference>
<keyword evidence="1" id="KW-0732">Signal</keyword>
<proteinExistence type="predicted"/>
<evidence type="ECO:0000313" key="3">
    <source>
        <dbReference type="Proteomes" id="UP000326759"/>
    </source>
</evidence>
<organism evidence="2 3">
    <name type="scientific">Armadillidium nasatum</name>
    <dbReference type="NCBI Taxonomy" id="96803"/>
    <lineage>
        <taxon>Eukaryota</taxon>
        <taxon>Metazoa</taxon>
        <taxon>Ecdysozoa</taxon>
        <taxon>Arthropoda</taxon>
        <taxon>Crustacea</taxon>
        <taxon>Multicrustacea</taxon>
        <taxon>Malacostraca</taxon>
        <taxon>Eumalacostraca</taxon>
        <taxon>Peracarida</taxon>
        <taxon>Isopoda</taxon>
        <taxon>Oniscidea</taxon>
        <taxon>Crinocheta</taxon>
        <taxon>Armadillidiidae</taxon>
        <taxon>Armadillidium</taxon>
    </lineage>
</organism>
<protein>
    <recommendedName>
        <fullName evidence="4">Cuticle protein</fullName>
    </recommendedName>
</protein>
<dbReference type="Proteomes" id="UP000326759">
    <property type="component" value="Unassembled WGS sequence"/>
</dbReference>
<evidence type="ECO:0000313" key="2">
    <source>
        <dbReference type="EMBL" id="KAB7498019.1"/>
    </source>
</evidence>
<gene>
    <name evidence="2" type="ORF">Anas_09109</name>
</gene>
<dbReference type="OrthoDB" id="6345952at2759"/>
<accession>A0A5N5SWF3</accession>
<name>A0A5N5SWF3_9CRUS</name>
<dbReference type="Pfam" id="PF00379">
    <property type="entry name" value="Chitin_bind_4"/>
    <property type="match status" value="1"/>
</dbReference>
<evidence type="ECO:0000256" key="1">
    <source>
        <dbReference type="SAM" id="SignalP"/>
    </source>
</evidence>
<dbReference type="AlphaFoldDB" id="A0A5N5SWF3"/>
<feature type="chain" id="PRO_5024359327" description="Cuticle protein" evidence="1">
    <location>
        <begin position="21"/>
        <end position="148"/>
    </location>
</feature>
<feature type="signal peptide" evidence="1">
    <location>
        <begin position="1"/>
        <end position="20"/>
    </location>
</feature>
<evidence type="ECO:0008006" key="4">
    <source>
        <dbReference type="Google" id="ProtNLM"/>
    </source>
</evidence>
<comment type="caution">
    <text evidence="2">The sequence shown here is derived from an EMBL/GenBank/DDBJ whole genome shotgun (WGS) entry which is preliminary data.</text>
</comment>
<dbReference type="EMBL" id="SEYY01019673">
    <property type="protein sequence ID" value="KAB7498019.1"/>
    <property type="molecule type" value="Genomic_DNA"/>
</dbReference>
<dbReference type="InterPro" id="IPR000618">
    <property type="entry name" value="Insect_cuticle"/>
</dbReference>